<feature type="transmembrane region" description="Helical" evidence="6">
    <location>
        <begin position="148"/>
        <end position="167"/>
    </location>
</feature>
<evidence type="ECO:0000256" key="6">
    <source>
        <dbReference type="SAM" id="Phobius"/>
    </source>
</evidence>
<dbReference type="InterPro" id="IPR042127">
    <property type="entry name" value="TMEM45"/>
</dbReference>
<dbReference type="Pfam" id="PF04819">
    <property type="entry name" value="DUF716"/>
    <property type="match status" value="1"/>
</dbReference>
<dbReference type="GO" id="GO:0016020">
    <property type="term" value="C:membrane"/>
    <property type="evidence" value="ECO:0007669"/>
    <property type="project" value="UniProtKB-SubCell"/>
</dbReference>
<sequence length="293" mass="33311">MGTFGGHALPGTFFLLFAFWYTVQIFNRYFQCRKRNARFTSTVTFPCTCLCGRLKKWPLESIMKIVLVVIGFSGEIITGLRPGPYVILGNGQHATMFFAFGLSGVVELLLFFKAPLPTDVDYIANILAFTIELVLFRFHLHGRSELDVLLHVLLTYVIIASLISAFIEMKFRHNVLAPLARTYFVMLQGSWFWQVGFILYRPFPGKSPWKGDDHSQMMLITIYFAWHSIACFIIILLLGGIVSCYQKGRGVSYVDDDMIMKRLIHTGTNGQTLVSLNDDSESDIEYQKPSTVK</sequence>
<feature type="transmembrane region" description="Helical" evidence="6">
    <location>
        <begin position="92"/>
        <end position="110"/>
    </location>
</feature>
<evidence type="ECO:0000256" key="2">
    <source>
        <dbReference type="ARBA" id="ARBA00006948"/>
    </source>
</evidence>
<feature type="transmembrane region" description="Helical" evidence="6">
    <location>
        <begin position="62"/>
        <end position="80"/>
    </location>
</feature>
<dbReference type="OMA" id="NHTHGRD"/>
<keyword evidence="4 6" id="KW-1133">Transmembrane helix</keyword>
<reference evidence="7" key="1">
    <citation type="submission" date="2015-07" db="EMBL/GenBank/DDBJ databases">
        <title>MeaNS - Measles Nucleotide Surveillance Program.</title>
        <authorList>
            <person name="Tran T."/>
            <person name="Druce J."/>
        </authorList>
    </citation>
    <scope>NUCLEOTIDE SEQUENCE</scope>
    <source>
        <strain evidence="7">UCB-OBI-ISO-001</strain>
        <tissue evidence="7">Gonad</tissue>
    </source>
</reference>
<feature type="transmembrane region" description="Helical" evidence="6">
    <location>
        <begin position="122"/>
        <end position="142"/>
    </location>
</feature>
<dbReference type="AlphaFoldDB" id="A0A0L8G2Q7"/>
<evidence type="ECO:0000256" key="1">
    <source>
        <dbReference type="ARBA" id="ARBA00004141"/>
    </source>
</evidence>
<proteinExistence type="inferred from homology"/>
<evidence type="ECO:0000313" key="7">
    <source>
        <dbReference type="EMBL" id="KOF71311.1"/>
    </source>
</evidence>
<evidence type="ECO:0000256" key="4">
    <source>
        <dbReference type="ARBA" id="ARBA00022989"/>
    </source>
</evidence>
<dbReference type="PANTHER" id="PTHR16007">
    <property type="entry name" value="EPIDIDYMAL MEMBRANE PROTEIN E9-RELATED"/>
    <property type="match status" value="1"/>
</dbReference>
<dbReference type="InterPro" id="IPR006904">
    <property type="entry name" value="DUF716"/>
</dbReference>
<protein>
    <recommendedName>
        <fullName evidence="8">Transmembrane protein 45B</fullName>
    </recommendedName>
</protein>
<feature type="transmembrane region" description="Helical" evidence="6">
    <location>
        <begin position="179"/>
        <end position="200"/>
    </location>
</feature>
<comment type="subcellular location">
    <subcellularLocation>
        <location evidence="1">Membrane</location>
        <topology evidence="1">Multi-pass membrane protein</topology>
    </subcellularLocation>
</comment>
<dbReference type="EMBL" id="KQ424229">
    <property type="protein sequence ID" value="KOF71311.1"/>
    <property type="molecule type" value="Genomic_DNA"/>
</dbReference>
<evidence type="ECO:0000256" key="3">
    <source>
        <dbReference type="ARBA" id="ARBA00022692"/>
    </source>
</evidence>
<feature type="transmembrane region" description="Helical" evidence="6">
    <location>
        <begin position="220"/>
        <end position="242"/>
    </location>
</feature>
<dbReference type="STRING" id="37653.A0A0L8G2Q7"/>
<comment type="similarity">
    <text evidence="2">Belongs to the TMEM45 family.</text>
</comment>
<keyword evidence="3 6" id="KW-0812">Transmembrane</keyword>
<dbReference type="OrthoDB" id="551896at2759"/>
<dbReference type="PANTHER" id="PTHR16007:SF15">
    <property type="entry name" value="TRANSMEMBRANE PROTEIN 45B"/>
    <property type="match status" value="1"/>
</dbReference>
<accession>A0A0L8G2Q7</accession>
<feature type="transmembrane region" description="Helical" evidence="6">
    <location>
        <begin position="12"/>
        <end position="30"/>
    </location>
</feature>
<evidence type="ECO:0000256" key="5">
    <source>
        <dbReference type="ARBA" id="ARBA00023136"/>
    </source>
</evidence>
<organism evidence="7">
    <name type="scientific">Octopus bimaculoides</name>
    <name type="common">California two-spotted octopus</name>
    <dbReference type="NCBI Taxonomy" id="37653"/>
    <lineage>
        <taxon>Eukaryota</taxon>
        <taxon>Metazoa</taxon>
        <taxon>Spiralia</taxon>
        <taxon>Lophotrochozoa</taxon>
        <taxon>Mollusca</taxon>
        <taxon>Cephalopoda</taxon>
        <taxon>Coleoidea</taxon>
        <taxon>Octopodiformes</taxon>
        <taxon>Octopoda</taxon>
        <taxon>Incirrata</taxon>
        <taxon>Octopodidae</taxon>
        <taxon>Octopus</taxon>
    </lineage>
</organism>
<gene>
    <name evidence="7" type="ORF">OCBIM_22001202mg</name>
</gene>
<keyword evidence="5 6" id="KW-0472">Membrane</keyword>
<evidence type="ECO:0008006" key="8">
    <source>
        <dbReference type="Google" id="ProtNLM"/>
    </source>
</evidence>
<name>A0A0L8G2Q7_OCTBM</name>